<gene>
    <name evidence="1" type="ORF">J2S77_000961</name>
</gene>
<keyword evidence="2" id="KW-1185">Reference proteome</keyword>
<accession>A0ABT9VDG8</accession>
<evidence type="ECO:0000313" key="2">
    <source>
        <dbReference type="Proteomes" id="UP001224359"/>
    </source>
</evidence>
<dbReference type="EMBL" id="JAUSTQ010000003">
    <property type="protein sequence ID" value="MDQ0158997.1"/>
    <property type="molecule type" value="Genomic_DNA"/>
</dbReference>
<protein>
    <submittedName>
        <fullName evidence="1">Holliday junction resolvase RusA-like endonuclease</fullName>
    </submittedName>
</protein>
<reference evidence="1 2" key="1">
    <citation type="submission" date="2023-07" db="EMBL/GenBank/DDBJ databases">
        <title>Genomic Encyclopedia of Type Strains, Phase IV (KMG-IV): sequencing the most valuable type-strain genomes for metagenomic binning, comparative biology and taxonomic classification.</title>
        <authorList>
            <person name="Goeker M."/>
        </authorList>
    </citation>
    <scope>NUCLEOTIDE SEQUENCE [LARGE SCALE GENOMIC DNA]</scope>
    <source>
        <strain evidence="1 2">DSM 16460</strain>
    </source>
</reference>
<comment type="caution">
    <text evidence="1">The sequence shown here is derived from an EMBL/GenBank/DDBJ whole genome shotgun (WGS) entry which is preliminary data.</text>
</comment>
<dbReference type="Proteomes" id="UP001224359">
    <property type="component" value="Unassembled WGS sequence"/>
</dbReference>
<proteinExistence type="predicted"/>
<dbReference type="Gene3D" id="3.30.1330.70">
    <property type="entry name" value="Holliday junction resolvase RusA"/>
    <property type="match status" value="1"/>
</dbReference>
<dbReference type="InterPro" id="IPR008822">
    <property type="entry name" value="Endonuclease_RusA-like"/>
</dbReference>
<dbReference type="RefSeq" id="WP_306975141.1">
    <property type="nucleotide sequence ID" value="NZ_JAUSTQ010000003.1"/>
</dbReference>
<dbReference type="Pfam" id="PF05866">
    <property type="entry name" value="RusA"/>
    <property type="match status" value="1"/>
</dbReference>
<evidence type="ECO:0000313" key="1">
    <source>
        <dbReference type="EMBL" id="MDQ0158997.1"/>
    </source>
</evidence>
<dbReference type="SUPFAM" id="SSF103084">
    <property type="entry name" value="Holliday junction resolvase RusA"/>
    <property type="match status" value="1"/>
</dbReference>
<name>A0ABT9VDG8_9BACI</name>
<organism evidence="1 2">
    <name type="scientific">Alkalibacillus salilacus</name>
    <dbReference type="NCBI Taxonomy" id="284582"/>
    <lineage>
        <taxon>Bacteria</taxon>
        <taxon>Bacillati</taxon>
        <taxon>Bacillota</taxon>
        <taxon>Bacilli</taxon>
        <taxon>Bacillales</taxon>
        <taxon>Bacillaceae</taxon>
        <taxon>Alkalibacillus</taxon>
    </lineage>
</organism>
<dbReference type="InterPro" id="IPR036614">
    <property type="entry name" value="RusA-like_sf"/>
</dbReference>
<sequence>MIAFTIHGQPVAQGRARATTFKGQARMYDPAKSKHYKHYVQLSAAQHKPSNLLKGPIDLTVRVYRPIPKSMPKYKRKLIDDGQLRPTTKPDVDNYLKAIKDALNGIIWHDDSQVVNVHIEKYYDDQPRVEVEIREWEADTCT</sequence>